<feature type="chain" id="PRO_5007839426" evidence="1">
    <location>
        <begin position="29"/>
        <end position="241"/>
    </location>
</feature>
<accession>A0A162SHY3</accession>
<keyword evidence="1" id="KW-0732">Signal</keyword>
<dbReference type="AlphaFoldDB" id="A0A162SHY3"/>
<proteinExistence type="predicted"/>
<name>A0A162SHY3_9CRUS</name>
<gene>
    <name evidence="2" type="ORF">APZ42_011229</name>
</gene>
<dbReference type="EMBL" id="LRGB01000024">
    <property type="protein sequence ID" value="KZS21315.1"/>
    <property type="molecule type" value="Genomic_DNA"/>
</dbReference>
<evidence type="ECO:0000256" key="1">
    <source>
        <dbReference type="SAM" id="SignalP"/>
    </source>
</evidence>
<sequence length="241" mass="26285">MSKRKTSLPPRFAIFLLCLCSISSCSSATSGSNIGETLVEIAWNVIGVIRRIRHGSSAADAGEEDKESQLVLNDPRFLYETLYRDDDKDEKHSHGETERSNLHGNNPLLRVWDILEIEYNLHRLRRNARLSVTDGQKAIDESAVAATPATGDAPSVPVAGVKKMGGADGGGCNMADHQDGSSTGISGDSACSSSIQRSPRQVAEDLEPYVPYLGFIFYSFPVFSFTLPFGGQLKFFGYDFI</sequence>
<evidence type="ECO:0000313" key="2">
    <source>
        <dbReference type="EMBL" id="KZS21315.1"/>
    </source>
</evidence>
<reference evidence="2 3" key="1">
    <citation type="submission" date="2016-03" db="EMBL/GenBank/DDBJ databases">
        <title>EvidentialGene: Evidence-directed Construction of Genes on Genomes.</title>
        <authorList>
            <person name="Gilbert D.G."/>
            <person name="Choi J.-H."/>
            <person name="Mockaitis K."/>
            <person name="Colbourne J."/>
            <person name="Pfrender M."/>
        </authorList>
    </citation>
    <scope>NUCLEOTIDE SEQUENCE [LARGE SCALE GENOMIC DNA]</scope>
    <source>
        <strain evidence="2 3">Xinb3</strain>
        <tissue evidence="2">Complete organism</tissue>
    </source>
</reference>
<dbReference type="PROSITE" id="PS51257">
    <property type="entry name" value="PROKAR_LIPOPROTEIN"/>
    <property type="match status" value="1"/>
</dbReference>
<organism evidence="2 3">
    <name type="scientific">Daphnia magna</name>
    <dbReference type="NCBI Taxonomy" id="35525"/>
    <lineage>
        <taxon>Eukaryota</taxon>
        <taxon>Metazoa</taxon>
        <taxon>Ecdysozoa</taxon>
        <taxon>Arthropoda</taxon>
        <taxon>Crustacea</taxon>
        <taxon>Branchiopoda</taxon>
        <taxon>Diplostraca</taxon>
        <taxon>Cladocera</taxon>
        <taxon>Anomopoda</taxon>
        <taxon>Daphniidae</taxon>
        <taxon>Daphnia</taxon>
    </lineage>
</organism>
<feature type="signal peptide" evidence="1">
    <location>
        <begin position="1"/>
        <end position="28"/>
    </location>
</feature>
<evidence type="ECO:0000313" key="3">
    <source>
        <dbReference type="Proteomes" id="UP000076858"/>
    </source>
</evidence>
<dbReference type="Proteomes" id="UP000076858">
    <property type="component" value="Unassembled WGS sequence"/>
</dbReference>
<keyword evidence="3" id="KW-1185">Reference proteome</keyword>
<comment type="caution">
    <text evidence="2">The sequence shown here is derived from an EMBL/GenBank/DDBJ whole genome shotgun (WGS) entry which is preliminary data.</text>
</comment>
<protein>
    <submittedName>
        <fullName evidence="2">Uncharacterized protein</fullName>
    </submittedName>
</protein>
<dbReference type="OrthoDB" id="6354322at2759"/>